<dbReference type="EMBL" id="JAAKZF010000199">
    <property type="protein sequence ID" value="NGO56129.1"/>
    <property type="molecule type" value="Genomic_DNA"/>
</dbReference>
<name>A0A6G4WNH1_9HYPH</name>
<comment type="caution">
    <text evidence="2">The sequence shown here is derived from an EMBL/GenBank/DDBJ whole genome shotgun (WGS) entry which is preliminary data.</text>
</comment>
<feature type="compositionally biased region" description="Polar residues" evidence="1">
    <location>
        <begin position="54"/>
        <end position="64"/>
    </location>
</feature>
<feature type="region of interest" description="Disordered" evidence="1">
    <location>
        <begin position="39"/>
        <end position="76"/>
    </location>
</feature>
<reference evidence="2 3" key="1">
    <citation type="submission" date="2020-02" db="EMBL/GenBank/DDBJ databases">
        <title>Genome sequence of strain CCNWXJ40-4.</title>
        <authorList>
            <person name="Gao J."/>
            <person name="Sun J."/>
        </authorList>
    </citation>
    <scope>NUCLEOTIDE SEQUENCE [LARGE SCALE GENOMIC DNA]</scope>
    <source>
        <strain evidence="2 3">CCNWXJ 40-4</strain>
    </source>
</reference>
<sequence length="76" mass="8076">MKVLQRRAGSHLAERSVHIGADLSSAKAEIFDPIDRVPIGNADQYAGEPGSGLTPLSLTATSKPSAGVTRTYRRMP</sequence>
<accession>A0A6G4WNH1</accession>
<protein>
    <submittedName>
        <fullName evidence="2">Uncharacterized protein</fullName>
    </submittedName>
</protein>
<dbReference type="AlphaFoldDB" id="A0A6G4WNH1"/>
<evidence type="ECO:0000313" key="3">
    <source>
        <dbReference type="Proteomes" id="UP001642900"/>
    </source>
</evidence>
<organism evidence="2 3">
    <name type="scientific">Allomesorhizobium camelthorni</name>
    <dbReference type="NCBI Taxonomy" id="475069"/>
    <lineage>
        <taxon>Bacteria</taxon>
        <taxon>Pseudomonadati</taxon>
        <taxon>Pseudomonadota</taxon>
        <taxon>Alphaproteobacteria</taxon>
        <taxon>Hyphomicrobiales</taxon>
        <taxon>Phyllobacteriaceae</taxon>
        <taxon>Allomesorhizobium</taxon>
    </lineage>
</organism>
<evidence type="ECO:0000256" key="1">
    <source>
        <dbReference type="SAM" id="MobiDB-lite"/>
    </source>
</evidence>
<gene>
    <name evidence="2" type="ORF">G6N73_35100</name>
</gene>
<proteinExistence type="predicted"/>
<evidence type="ECO:0000313" key="2">
    <source>
        <dbReference type="EMBL" id="NGO56129.1"/>
    </source>
</evidence>
<dbReference type="RefSeq" id="WP_165034454.1">
    <property type="nucleotide sequence ID" value="NZ_JAAKZF010000199.1"/>
</dbReference>
<dbReference type="Proteomes" id="UP001642900">
    <property type="component" value="Unassembled WGS sequence"/>
</dbReference>
<keyword evidence="3" id="KW-1185">Reference proteome</keyword>